<name>A0AAU9JTB8_9CILI</name>
<keyword evidence="3" id="KW-1185">Reference proteome</keyword>
<evidence type="ECO:0000256" key="1">
    <source>
        <dbReference type="SAM" id="Phobius"/>
    </source>
</evidence>
<proteinExistence type="predicted"/>
<gene>
    <name evidence="2" type="ORF">BSTOLATCC_MIC51086</name>
</gene>
<dbReference type="Proteomes" id="UP001162131">
    <property type="component" value="Unassembled WGS sequence"/>
</dbReference>
<comment type="caution">
    <text evidence="2">The sequence shown here is derived from an EMBL/GenBank/DDBJ whole genome shotgun (WGS) entry which is preliminary data.</text>
</comment>
<accession>A0AAU9JTB8</accession>
<evidence type="ECO:0000313" key="2">
    <source>
        <dbReference type="EMBL" id="CAG9330498.1"/>
    </source>
</evidence>
<reference evidence="2" key="1">
    <citation type="submission" date="2021-09" db="EMBL/GenBank/DDBJ databases">
        <authorList>
            <consortium name="AG Swart"/>
            <person name="Singh M."/>
            <person name="Singh A."/>
            <person name="Seah K."/>
            <person name="Emmerich C."/>
        </authorList>
    </citation>
    <scope>NUCLEOTIDE SEQUENCE</scope>
    <source>
        <strain evidence="2">ATCC30299</strain>
    </source>
</reference>
<keyword evidence="1" id="KW-0812">Transmembrane</keyword>
<evidence type="ECO:0000313" key="3">
    <source>
        <dbReference type="Proteomes" id="UP001162131"/>
    </source>
</evidence>
<keyword evidence="1" id="KW-1133">Transmembrane helix</keyword>
<protein>
    <submittedName>
        <fullName evidence="2">Uncharacterized protein</fullName>
    </submittedName>
</protein>
<keyword evidence="1" id="KW-0472">Membrane</keyword>
<dbReference type="AlphaFoldDB" id="A0AAU9JTB8"/>
<organism evidence="2 3">
    <name type="scientific">Blepharisma stoltei</name>
    <dbReference type="NCBI Taxonomy" id="1481888"/>
    <lineage>
        <taxon>Eukaryota</taxon>
        <taxon>Sar</taxon>
        <taxon>Alveolata</taxon>
        <taxon>Ciliophora</taxon>
        <taxon>Postciliodesmatophora</taxon>
        <taxon>Heterotrichea</taxon>
        <taxon>Heterotrichida</taxon>
        <taxon>Blepharismidae</taxon>
        <taxon>Blepharisma</taxon>
    </lineage>
</organism>
<dbReference type="EMBL" id="CAJZBQ010000051">
    <property type="protein sequence ID" value="CAG9330498.1"/>
    <property type="molecule type" value="Genomic_DNA"/>
</dbReference>
<sequence length="82" mass="9791">MNSNAKSYISCGTNSELKEKRAFVCIYFEIFINLSMVAFIFMALASPLIWHLTLKILKWGKYWLFKQRAYYNSYLRAEFIML</sequence>
<feature type="transmembrane region" description="Helical" evidence="1">
    <location>
        <begin position="24"/>
        <end position="50"/>
    </location>
</feature>